<organism evidence="1 2">
    <name type="scientific">Candidatus Wildermuthbacteria bacterium RIFCSPLOWO2_01_FULL_48_16</name>
    <dbReference type="NCBI Taxonomy" id="1802461"/>
    <lineage>
        <taxon>Bacteria</taxon>
        <taxon>Candidatus Wildermuthiibacteriota</taxon>
    </lineage>
</organism>
<evidence type="ECO:0000313" key="1">
    <source>
        <dbReference type="EMBL" id="OHA73437.1"/>
    </source>
</evidence>
<name>A0A1G2RKU8_9BACT</name>
<comment type="caution">
    <text evidence="1">The sequence shown here is derived from an EMBL/GenBank/DDBJ whole genome shotgun (WGS) entry which is preliminary data.</text>
</comment>
<dbReference type="STRING" id="1802461.A3B24_02410"/>
<sequence>MATKTKAVLSAKTAAKLIQVLEDVGLGEGDAKRAIESANVAWEMVYAARSAEVIRTDPNACR</sequence>
<dbReference type="Proteomes" id="UP000176917">
    <property type="component" value="Unassembled WGS sequence"/>
</dbReference>
<dbReference type="EMBL" id="MHUG01000012">
    <property type="protein sequence ID" value="OHA73437.1"/>
    <property type="molecule type" value="Genomic_DNA"/>
</dbReference>
<accession>A0A1G2RKU8</accession>
<proteinExistence type="predicted"/>
<gene>
    <name evidence="1" type="ORF">A3B24_02410</name>
</gene>
<reference evidence="1 2" key="1">
    <citation type="journal article" date="2016" name="Nat. Commun.">
        <title>Thousands of microbial genomes shed light on interconnected biogeochemical processes in an aquifer system.</title>
        <authorList>
            <person name="Anantharaman K."/>
            <person name="Brown C.T."/>
            <person name="Hug L.A."/>
            <person name="Sharon I."/>
            <person name="Castelle C.J."/>
            <person name="Probst A.J."/>
            <person name="Thomas B.C."/>
            <person name="Singh A."/>
            <person name="Wilkins M.J."/>
            <person name="Karaoz U."/>
            <person name="Brodie E.L."/>
            <person name="Williams K.H."/>
            <person name="Hubbard S.S."/>
            <person name="Banfield J.F."/>
        </authorList>
    </citation>
    <scope>NUCLEOTIDE SEQUENCE [LARGE SCALE GENOMIC DNA]</scope>
</reference>
<protein>
    <submittedName>
        <fullName evidence="1">Uncharacterized protein</fullName>
    </submittedName>
</protein>
<evidence type="ECO:0000313" key="2">
    <source>
        <dbReference type="Proteomes" id="UP000176917"/>
    </source>
</evidence>
<dbReference type="AlphaFoldDB" id="A0A1G2RKU8"/>